<evidence type="ECO:0000259" key="2">
    <source>
        <dbReference type="PROSITE" id="PS51154"/>
    </source>
</evidence>
<dbReference type="PROSITE" id="PS51154">
    <property type="entry name" value="MACRO"/>
    <property type="match status" value="1"/>
</dbReference>
<dbReference type="GO" id="GO:0042278">
    <property type="term" value="P:purine nucleoside metabolic process"/>
    <property type="evidence" value="ECO:0007669"/>
    <property type="project" value="TreeGrafter"/>
</dbReference>
<evidence type="ECO:0000313" key="4">
    <source>
        <dbReference type="Proteomes" id="UP000762676"/>
    </source>
</evidence>
<dbReference type="InterPro" id="IPR043472">
    <property type="entry name" value="Macro_dom-like"/>
</dbReference>
<organism evidence="3 4">
    <name type="scientific">Elysia marginata</name>
    <dbReference type="NCBI Taxonomy" id="1093978"/>
    <lineage>
        <taxon>Eukaryota</taxon>
        <taxon>Metazoa</taxon>
        <taxon>Spiralia</taxon>
        <taxon>Lophotrochozoa</taxon>
        <taxon>Mollusca</taxon>
        <taxon>Gastropoda</taxon>
        <taxon>Heterobranchia</taxon>
        <taxon>Euthyneura</taxon>
        <taxon>Panpulmonata</taxon>
        <taxon>Sacoglossa</taxon>
        <taxon>Placobranchoidea</taxon>
        <taxon>Plakobranchidae</taxon>
        <taxon>Elysia</taxon>
    </lineage>
</organism>
<feature type="domain" description="Macro" evidence="2">
    <location>
        <begin position="160"/>
        <end position="254"/>
    </location>
</feature>
<reference evidence="3 4" key="1">
    <citation type="journal article" date="2021" name="Elife">
        <title>Chloroplast acquisition without the gene transfer in kleptoplastic sea slugs, Plakobranchus ocellatus.</title>
        <authorList>
            <person name="Maeda T."/>
            <person name="Takahashi S."/>
            <person name="Yoshida T."/>
            <person name="Shimamura S."/>
            <person name="Takaki Y."/>
            <person name="Nagai Y."/>
            <person name="Toyoda A."/>
            <person name="Suzuki Y."/>
            <person name="Arimoto A."/>
            <person name="Ishii H."/>
            <person name="Satoh N."/>
            <person name="Nishiyama T."/>
            <person name="Hasebe M."/>
            <person name="Maruyama T."/>
            <person name="Minagawa J."/>
            <person name="Obokata J."/>
            <person name="Shigenobu S."/>
        </authorList>
    </citation>
    <scope>NUCLEOTIDE SEQUENCE [LARGE SCALE GENOMIC DNA]</scope>
</reference>
<dbReference type="GO" id="GO:0006974">
    <property type="term" value="P:DNA damage response"/>
    <property type="evidence" value="ECO:0007669"/>
    <property type="project" value="TreeGrafter"/>
</dbReference>
<dbReference type="AlphaFoldDB" id="A0AAV4HU01"/>
<dbReference type="Pfam" id="PF01661">
    <property type="entry name" value="Macro"/>
    <property type="match status" value="1"/>
</dbReference>
<keyword evidence="4" id="KW-1185">Reference proteome</keyword>
<dbReference type="InterPro" id="IPR002589">
    <property type="entry name" value="Macro_dom"/>
</dbReference>
<comment type="caution">
    <text evidence="3">The sequence shown here is derived from an EMBL/GenBank/DDBJ whole genome shotgun (WGS) entry which is preliminary data.</text>
</comment>
<dbReference type="EMBL" id="BMAT01005807">
    <property type="protein sequence ID" value="GFS00006.1"/>
    <property type="molecule type" value="Genomic_DNA"/>
</dbReference>
<evidence type="ECO:0000313" key="3">
    <source>
        <dbReference type="EMBL" id="GFS00006.1"/>
    </source>
</evidence>
<feature type="region of interest" description="Disordered" evidence="1">
    <location>
        <begin position="37"/>
        <end position="98"/>
    </location>
</feature>
<sequence length="254" mass="28088">MSRFASVVNPKHLQDFFCTLSCWKGLCSSYRPQDVTSRNMASATDQTDEISKKVDKVDKVKDEKAGEANAKKGQAENAEGSSPSKYVTRGSSTLRQTKEEEVKKIKDKFLKMKKADKRKLYRCGEDYTTLDDVENWPQHFSKKLAEDEMMSKWWKVNEKNVAADVNDQLNSKLSLFCGDITTLEIDAIANAANESLLGGGGVDGAIHAAAGPHLRQECELLNGCHGGDAKITCGYKLPAKCELVTKMTHCLGEQ</sequence>
<gene>
    <name evidence="3" type="ORF">ElyMa_002805600</name>
</gene>
<dbReference type="GO" id="GO:0140293">
    <property type="term" value="F:ADP-ribosylglutamate hydrolase activity"/>
    <property type="evidence" value="ECO:0007669"/>
    <property type="project" value="TreeGrafter"/>
</dbReference>
<proteinExistence type="predicted"/>
<dbReference type="GO" id="GO:0005654">
    <property type="term" value="C:nucleoplasm"/>
    <property type="evidence" value="ECO:0007669"/>
    <property type="project" value="TreeGrafter"/>
</dbReference>
<dbReference type="Proteomes" id="UP000762676">
    <property type="component" value="Unassembled WGS sequence"/>
</dbReference>
<feature type="compositionally biased region" description="Basic and acidic residues" evidence="1">
    <location>
        <begin position="49"/>
        <end position="74"/>
    </location>
</feature>
<feature type="compositionally biased region" description="Polar residues" evidence="1">
    <location>
        <begin position="79"/>
        <end position="95"/>
    </location>
</feature>
<dbReference type="GO" id="GO:0140291">
    <property type="term" value="P:peptidyl-glutamate ADP-deribosylation"/>
    <property type="evidence" value="ECO:0007669"/>
    <property type="project" value="TreeGrafter"/>
</dbReference>
<name>A0AAV4HU01_9GAST</name>
<dbReference type="SUPFAM" id="SSF52949">
    <property type="entry name" value="Macro domain-like"/>
    <property type="match status" value="1"/>
</dbReference>
<evidence type="ECO:0000256" key="1">
    <source>
        <dbReference type="SAM" id="MobiDB-lite"/>
    </source>
</evidence>
<protein>
    <submittedName>
        <fullName evidence="3">O-acetyl-ADP-ribose deacetylase</fullName>
    </submittedName>
</protein>
<dbReference type="PANTHER" id="PTHR11106:SF27">
    <property type="entry name" value="MACRO DOMAIN-CONTAINING PROTEIN"/>
    <property type="match status" value="1"/>
</dbReference>
<accession>A0AAV4HU01</accession>
<dbReference type="Gene3D" id="3.40.220.10">
    <property type="entry name" value="Leucine Aminopeptidase, subunit E, domain 1"/>
    <property type="match status" value="1"/>
</dbReference>
<dbReference type="PANTHER" id="PTHR11106">
    <property type="entry name" value="GANGLIOSIDE INDUCED DIFFERENTIATION ASSOCIATED PROTEIN 2-RELATED"/>
    <property type="match status" value="1"/>
</dbReference>